<dbReference type="CDD" id="cd10948">
    <property type="entry name" value="CE4_BsPdaA_like"/>
    <property type="match status" value="1"/>
</dbReference>
<dbReference type="GO" id="GO:0016020">
    <property type="term" value="C:membrane"/>
    <property type="evidence" value="ECO:0007669"/>
    <property type="project" value="TreeGrafter"/>
</dbReference>
<dbReference type="EMBL" id="CYZU01000056">
    <property type="protein sequence ID" value="CUP09845.1"/>
    <property type="molecule type" value="Genomic_DNA"/>
</dbReference>
<keyword evidence="2" id="KW-0378">Hydrolase</keyword>
<dbReference type="RefSeq" id="WP_050638673.1">
    <property type="nucleotide sequence ID" value="NZ_CABKUE010000004.1"/>
</dbReference>
<dbReference type="STRING" id="39482.ERS852491_04266"/>
<protein>
    <submittedName>
        <fullName evidence="2">Probable polysaccharide deacetylase pdaA</fullName>
        <ecNumber evidence="2">3.-.-.-</ecNumber>
    </submittedName>
</protein>
<dbReference type="GO" id="GO:0005975">
    <property type="term" value="P:carbohydrate metabolic process"/>
    <property type="evidence" value="ECO:0007669"/>
    <property type="project" value="InterPro"/>
</dbReference>
<dbReference type="GO" id="GO:0016810">
    <property type="term" value="F:hydrolase activity, acting on carbon-nitrogen (but not peptide) bonds"/>
    <property type="evidence" value="ECO:0007669"/>
    <property type="project" value="InterPro"/>
</dbReference>
<dbReference type="InterPro" id="IPR002509">
    <property type="entry name" value="NODB_dom"/>
</dbReference>
<reference evidence="2 3" key="1">
    <citation type="submission" date="2015-09" db="EMBL/GenBank/DDBJ databases">
        <authorList>
            <consortium name="Pathogen Informatics"/>
        </authorList>
    </citation>
    <scope>NUCLEOTIDE SEQUENCE [LARGE SCALE GENOMIC DNA]</scope>
    <source>
        <strain evidence="2 3">2789STDY5834876</strain>
    </source>
</reference>
<dbReference type="Proteomes" id="UP000095544">
    <property type="component" value="Unassembled WGS sequence"/>
</dbReference>
<dbReference type="Gene3D" id="3.20.20.370">
    <property type="entry name" value="Glycoside hydrolase/deacetylase"/>
    <property type="match status" value="1"/>
</dbReference>
<dbReference type="NCBIfam" id="TIGR02884">
    <property type="entry name" value="spore_pdaA"/>
    <property type="match status" value="1"/>
</dbReference>
<sequence length="276" mass="31072">MKINLKPDTKKKSLLKNTARLVLLFAAAFLAGRAAGRAQDYFAPEAVATSAEGNWGLSFQDEGQPPVANATAEELKQFDAYYSGNTDEKVIYLTFDAGFENGNTPAILDALKKHNVPATFFVVGTFISSNPDLIKRMVEEGHTVGNHTYHHPDMSQISTQEAFQKELGDVEEEYKKITGQEMTKYYRPPQGKYSETNLKMAKEMGYKTFFWSLAYVDWYENDQPTKEAAFEKLLGRIHPGAIVLLHSTSKTNGEILDELLTKWEEMGYTFKPLSEI</sequence>
<dbReference type="Pfam" id="PF01522">
    <property type="entry name" value="Polysacc_deac_1"/>
    <property type="match status" value="1"/>
</dbReference>
<accession>A0A174KJU6</accession>
<gene>
    <name evidence="2" type="primary">pdaA_2</name>
    <name evidence="2" type="ORF">ERS852491_04266</name>
</gene>
<proteinExistence type="predicted"/>
<dbReference type="PANTHER" id="PTHR10587">
    <property type="entry name" value="GLYCOSYL TRANSFERASE-RELATED"/>
    <property type="match status" value="1"/>
</dbReference>
<dbReference type="PANTHER" id="PTHR10587:SF78">
    <property type="entry name" value="PEPTIDOGLYCAN-N-ACETYLMURAMIC ACID DEACETYLASE PDAA"/>
    <property type="match status" value="1"/>
</dbReference>
<organism evidence="2 3">
    <name type="scientific">Faecalicatena contorta</name>
    <dbReference type="NCBI Taxonomy" id="39482"/>
    <lineage>
        <taxon>Bacteria</taxon>
        <taxon>Bacillati</taxon>
        <taxon>Bacillota</taxon>
        <taxon>Clostridia</taxon>
        <taxon>Lachnospirales</taxon>
        <taxon>Lachnospiraceae</taxon>
        <taxon>Faecalicatena</taxon>
    </lineage>
</organism>
<dbReference type="AlphaFoldDB" id="A0A174KJU6"/>
<dbReference type="EC" id="3.-.-.-" evidence="2"/>
<evidence type="ECO:0000313" key="2">
    <source>
        <dbReference type="EMBL" id="CUP09845.1"/>
    </source>
</evidence>
<dbReference type="InterPro" id="IPR050248">
    <property type="entry name" value="Polysacc_deacetylase_ArnD"/>
</dbReference>
<dbReference type="InterPro" id="IPR011330">
    <property type="entry name" value="Glyco_hydro/deAcase_b/a-brl"/>
</dbReference>
<dbReference type="OrthoDB" id="9812065at2"/>
<dbReference type="InterPro" id="IPR014235">
    <property type="entry name" value="Spore_PdaA"/>
</dbReference>
<dbReference type="PROSITE" id="PS51677">
    <property type="entry name" value="NODB"/>
    <property type="match status" value="1"/>
</dbReference>
<evidence type="ECO:0000259" key="1">
    <source>
        <dbReference type="PROSITE" id="PS51677"/>
    </source>
</evidence>
<name>A0A174KJU6_9FIRM</name>
<evidence type="ECO:0000313" key="3">
    <source>
        <dbReference type="Proteomes" id="UP000095544"/>
    </source>
</evidence>
<dbReference type="SUPFAM" id="SSF88713">
    <property type="entry name" value="Glycoside hydrolase/deacetylase"/>
    <property type="match status" value="1"/>
</dbReference>
<feature type="domain" description="NodB homology" evidence="1">
    <location>
        <begin position="89"/>
        <end position="271"/>
    </location>
</feature>